<feature type="domain" description="Phytase-like" evidence="1">
    <location>
        <begin position="40"/>
        <end position="302"/>
    </location>
</feature>
<dbReference type="InterPro" id="IPR027372">
    <property type="entry name" value="Phytase-like_dom"/>
</dbReference>
<accession>A0A1I5YIX2</accession>
<keyword evidence="3" id="KW-1185">Reference proteome</keyword>
<gene>
    <name evidence="2" type="ORF">SAMN04515674_11925</name>
</gene>
<dbReference type="Pfam" id="PF13449">
    <property type="entry name" value="Phytase-like"/>
    <property type="match status" value="1"/>
</dbReference>
<proteinExistence type="predicted"/>
<evidence type="ECO:0000313" key="2">
    <source>
        <dbReference type="EMBL" id="SFQ44146.1"/>
    </source>
</evidence>
<protein>
    <submittedName>
        <fullName evidence="2">Uncharacterized conserved protein</fullName>
    </submittedName>
</protein>
<evidence type="ECO:0000313" key="3">
    <source>
        <dbReference type="Proteomes" id="UP000199306"/>
    </source>
</evidence>
<name>A0A1I5YIX2_9BACT</name>
<sequence length="321" mass="36218">MKYLLALLCLIALESAGQNKPVSAKFIGYQTIPFEKDKQGGISGIEYNPKDDKWYLGSDKGIWDLYTFRITYDDNGVNPPVRLDSFDLGPIRNIEAIRLDTSGNQQKFILVNEPDDINELADIFSWNPAEKEARVKMQIPSKLHPFKDNKGFEGLVLDKSGNYWIASEQAREADGKMIRFSHIDKNTSGIIEQYAFEYDASVCKDNGVSEILMIDEKRFLVLDRCYDGCKVFAKLYQAEITSQSVDVKDKEALANMNPNELMTKKEVLNINSVLFPDNLEAMTWGPSFPDGSKALVIVSDDNLKKKAPQITQVVVFKISGF</sequence>
<reference evidence="2 3" key="1">
    <citation type="submission" date="2016-10" db="EMBL/GenBank/DDBJ databases">
        <authorList>
            <person name="de Groot N.N."/>
        </authorList>
    </citation>
    <scope>NUCLEOTIDE SEQUENCE [LARGE SCALE GENOMIC DNA]</scope>
    <source>
        <strain evidence="3">E92,LMG 26720,CCM 7988</strain>
    </source>
</reference>
<dbReference type="AlphaFoldDB" id="A0A1I5YIX2"/>
<dbReference type="SUPFAM" id="SSF101898">
    <property type="entry name" value="NHL repeat"/>
    <property type="match status" value="1"/>
</dbReference>
<evidence type="ECO:0000259" key="1">
    <source>
        <dbReference type="Pfam" id="PF13449"/>
    </source>
</evidence>
<dbReference type="STRING" id="1079859.SAMN04515674_11925"/>
<organism evidence="2 3">
    <name type="scientific">Pseudarcicella hirudinis</name>
    <dbReference type="NCBI Taxonomy" id="1079859"/>
    <lineage>
        <taxon>Bacteria</taxon>
        <taxon>Pseudomonadati</taxon>
        <taxon>Bacteroidota</taxon>
        <taxon>Cytophagia</taxon>
        <taxon>Cytophagales</taxon>
        <taxon>Flectobacillaceae</taxon>
        <taxon>Pseudarcicella</taxon>
    </lineage>
</organism>
<dbReference type="EMBL" id="FOXH01000019">
    <property type="protein sequence ID" value="SFQ44146.1"/>
    <property type="molecule type" value="Genomic_DNA"/>
</dbReference>
<dbReference type="RefSeq" id="WP_177219491.1">
    <property type="nucleotide sequence ID" value="NZ_FOXH01000019.1"/>
</dbReference>
<dbReference type="Proteomes" id="UP000199306">
    <property type="component" value="Unassembled WGS sequence"/>
</dbReference>